<dbReference type="PANTHER" id="PTHR38451">
    <property type="entry name" value="TRNA (ADENINE(22)-N(1))-METHYLTRANSFERASE"/>
    <property type="match status" value="1"/>
</dbReference>
<dbReference type="RefSeq" id="WP_390252731.1">
    <property type="nucleotide sequence ID" value="NZ_JBHSDT010000008.1"/>
</dbReference>
<dbReference type="Gene3D" id="3.40.50.150">
    <property type="entry name" value="Vaccinia Virus protein VP39"/>
    <property type="match status" value="1"/>
</dbReference>
<dbReference type="PANTHER" id="PTHR38451:SF1">
    <property type="entry name" value="TRNA (ADENINE(22)-N(1))-METHYLTRANSFERASE"/>
    <property type="match status" value="1"/>
</dbReference>
<sequence>MLSKRLKKVANNLRKPIYFADIGSDHAYLPCYICAEDPEAKAIAGEVNEGPFKRAQKTVRENDLTDRIQVRKGNGLEIIKMDDPINQITIAGMGGKLIKSILEQGKDKLGNVERLILQPNIDANIVREWLMENSYQITEEEIIEEDGYIYEIIVADKVTSITFLKRDEVLFGPKLLQEKNPVFIKKWTLEREKRLKLLYSMKKAKQLPDEKIAQWENDIRLIEEVTYTNDKS</sequence>
<name>A0ABV8WXL6_9BACI</name>
<dbReference type="Proteomes" id="UP001595882">
    <property type="component" value="Unassembled WGS sequence"/>
</dbReference>
<dbReference type="PIRSF" id="PIRSF018637">
    <property type="entry name" value="TrmK"/>
    <property type="match status" value="1"/>
</dbReference>
<keyword evidence="2" id="KW-1185">Reference proteome</keyword>
<dbReference type="InterPro" id="IPR006901">
    <property type="entry name" value="TrmK"/>
</dbReference>
<protein>
    <submittedName>
        <fullName evidence="1">tRNA (Adenine(22)-N(1))-methyltransferase</fullName>
    </submittedName>
</protein>
<evidence type="ECO:0000313" key="1">
    <source>
        <dbReference type="EMBL" id="MFC4404194.1"/>
    </source>
</evidence>
<organism evidence="1 2">
    <name type="scientific">Gracilibacillus xinjiangensis</name>
    <dbReference type="NCBI Taxonomy" id="1193282"/>
    <lineage>
        <taxon>Bacteria</taxon>
        <taxon>Bacillati</taxon>
        <taxon>Bacillota</taxon>
        <taxon>Bacilli</taxon>
        <taxon>Bacillales</taxon>
        <taxon>Bacillaceae</taxon>
        <taxon>Gracilibacillus</taxon>
    </lineage>
</organism>
<comment type="caution">
    <text evidence="1">The sequence shown here is derived from an EMBL/GenBank/DDBJ whole genome shotgun (WGS) entry which is preliminary data.</text>
</comment>
<dbReference type="EMBL" id="JBHSDT010000008">
    <property type="protein sequence ID" value="MFC4404194.1"/>
    <property type="molecule type" value="Genomic_DNA"/>
</dbReference>
<gene>
    <name evidence="1" type="ORF">ACFOY7_14060</name>
</gene>
<reference evidence="2" key="1">
    <citation type="journal article" date="2019" name="Int. J. Syst. Evol. Microbiol.">
        <title>The Global Catalogue of Microorganisms (GCM) 10K type strain sequencing project: providing services to taxonomists for standard genome sequencing and annotation.</title>
        <authorList>
            <consortium name="The Broad Institute Genomics Platform"/>
            <consortium name="The Broad Institute Genome Sequencing Center for Infectious Disease"/>
            <person name="Wu L."/>
            <person name="Ma J."/>
        </authorList>
    </citation>
    <scope>NUCLEOTIDE SEQUENCE [LARGE SCALE GENOMIC DNA]</scope>
    <source>
        <strain evidence="2">CCUG 37865</strain>
    </source>
</reference>
<accession>A0ABV8WXL6</accession>
<proteinExistence type="predicted"/>
<dbReference type="Gene3D" id="1.10.287.1890">
    <property type="match status" value="1"/>
</dbReference>
<evidence type="ECO:0000313" key="2">
    <source>
        <dbReference type="Proteomes" id="UP001595882"/>
    </source>
</evidence>
<dbReference type="SUPFAM" id="SSF53335">
    <property type="entry name" value="S-adenosyl-L-methionine-dependent methyltransferases"/>
    <property type="match status" value="1"/>
</dbReference>
<dbReference type="InterPro" id="IPR029063">
    <property type="entry name" value="SAM-dependent_MTases_sf"/>
</dbReference>
<dbReference type="Pfam" id="PF04816">
    <property type="entry name" value="TrmK"/>
    <property type="match status" value="1"/>
</dbReference>